<dbReference type="InterPro" id="IPR026021">
    <property type="entry name" value="YdjA-like"/>
</dbReference>
<keyword evidence="5 8" id="KW-0521">NADP</keyword>
<name>A0ABV9I6X5_9DEIO</name>
<evidence type="ECO:0000256" key="6">
    <source>
        <dbReference type="ARBA" id="ARBA00023002"/>
    </source>
</evidence>
<dbReference type="PIRSF" id="PIRSF000232">
    <property type="entry name" value="YdjA"/>
    <property type="match status" value="1"/>
</dbReference>
<comment type="similarity">
    <text evidence="2 8">Belongs to the nitroreductase family.</text>
</comment>
<comment type="caution">
    <text evidence="10">The sequence shown here is derived from an EMBL/GenBank/DDBJ whole genome shotgun (WGS) entry which is preliminary data.</text>
</comment>
<evidence type="ECO:0000313" key="11">
    <source>
        <dbReference type="Proteomes" id="UP001595952"/>
    </source>
</evidence>
<keyword evidence="11" id="KW-1185">Reference proteome</keyword>
<dbReference type="InterPro" id="IPR029479">
    <property type="entry name" value="Nitroreductase"/>
</dbReference>
<dbReference type="Proteomes" id="UP001595952">
    <property type="component" value="Unassembled WGS sequence"/>
</dbReference>
<evidence type="ECO:0000256" key="5">
    <source>
        <dbReference type="ARBA" id="ARBA00022857"/>
    </source>
</evidence>
<dbReference type="EC" id="1.-.-.-" evidence="8"/>
<comment type="cofactor">
    <cofactor evidence="1 8">
        <name>FMN</name>
        <dbReference type="ChEBI" id="CHEBI:58210"/>
    </cofactor>
</comment>
<evidence type="ECO:0000256" key="4">
    <source>
        <dbReference type="ARBA" id="ARBA00022643"/>
    </source>
</evidence>
<feature type="domain" description="Nitroreductase" evidence="9">
    <location>
        <begin position="10"/>
        <end position="171"/>
    </location>
</feature>
<dbReference type="RefSeq" id="WP_380060710.1">
    <property type="nucleotide sequence ID" value="NZ_JBHSEI010000002.1"/>
</dbReference>
<dbReference type="CDD" id="cd02135">
    <property type="entry name" value="YdjA-like"/>
    <property type="match status" value="1"/>
</dbReference>
<organism evidence="10 11">
    <name type="scientific">Deinococcus hohokamensis</name>
    <dbReference type="NCBI Taxonomy" id="309883"/>
    <lineage>
        <taxon>Bacteria</taxon>
        <taxon>Thermotogati</taxon>
        <taxon>Deinococcota</taxon>
        <taxon>Deinococci</taxon>
        <taxon>Deinococcales</taxon>
        <taxon>Deinococcaceae</taxon>
        <taxon>Deinococcus</taxon>
    </lineage>
</organism>
<evidence type="ECO:0000259" key="9">
    <source>
        <dbReference type="Pfam" id="PF00881"/>
    </source>
</evidence>
<dbReference type="SUPFAM" id="SSF55469">
    <property type="entry name" value="FMN-dependent nitroreductase-like"/>
    <property type="match status" value="1"/>
</dbReference>
<accession>A0ABV9I6X5</accession>
<evidence type="ECO:0000256" key="7">
    <source>
        <dbReference type="ARBA" id="ARBA00023027"/>
    </source>
</evidence>
<evidence type="ECO:0000256" key="8">
    <source>
        <dbReference type="PIRNR" id="PIRNR000232"/>
    </source>
</evidence>
<keyword evidence="7 8" id="KW-0520">NAD</keyword>
<dbReference type="InterPro" id="IPR052530">
    <property type="entry name" value="NAD(P)H_nitroreductase"/>
</dbReference>
<keyword evidence="6 8" id="KW-0560">Oxidoreductase</keyword>
<reference evidence="11" key="1">
    <citation type="journal article" date="2019" name="Int. J. Syst. Evol. Microbiol.">
        <title>The Global Catalogue of Microorganisms (GCM) 10K type strain sequencing project: providing services to taxonomists for standard genome sequencing and annotation.</title>
        <authorList>
            <consortium name="The Broad Institute Genomics Platform"/>
            <consortium name="The Broad Institute Genome Sequencing Center for Infectious Disease"/>
            <person name="Wu L."/>
            <person name="Ma J."/>
        </authorList>
    </citation>
    <scope>NUCLEOTIDE SEQUENCE [LARGE SCALE GENOMIC DNA]</scope>
    <source>
        <strain evidence="11">CCUG 55995</strain>
    </source>
</reference>
<gene>
    <name evidence="10" type="ORF">ACFO0D_04870</name>
</gene>
<evidence type="ECO:0000256" key="1">
    <source>
        <dbReference type="ARBA" id="ARBA00001917"/>
    </source>
</evidence>
<evidence type="ECO:0000256" key="2">
    <source>
        <dbReference type="ARBA" id="ARBA00007118"/>
    </source>
</evidence>
<dbReference type="Pfam" id="PF00881">
    <property type="entry name" value="Nitroreductase"/>
    <property type="match status" value="1"/>
</dbReference>
<dbReference type="PANTHER" id="PTHR43821">
    <property type="entry name" value="NAD(P)H NITROREDUCTASE YDJA-RELATED"/>
    <property type="match status" value="1"/>
</dbReference>
<evidence type="ECO:0000256" key="3">
    <source>
        <dbReference type="ARBA" id="ARBA00022630"/>
    </source>
</evidence>
<sequence>MEALDLLGSIRARRTVDLNHLRPDPIEPATLKSLLEAANWAPSHGKTEPWRFVVFTGEGRLMLAETLATSLALLKGQDQPESEMLRQQRERQLLAPAWIAVAVEPAEKPRMPFYEEQWAVACAVQTLMLAARSVGLASKWISNAPSLHPNTARALGFAETASMMGIIALGYIDGEWPVGERRPIADKVRWIERHDERASIEARG</sequence>
<dbReference type="InterPro" id="IPR000415">
    <property type="entry name" value="Nitroreductase-like"/>
</dbReference>
<keyword evidence="3 8" id="KW-0285">Flavoprotein</keyword>
<evidence type="ECO:0000313" key="10">
    <source>
        <dbReference type="EMBL" id="MFC4637673.1"/>
    </source>
</evidence>
<proteinExistence type="inferred from homology"/>
<dbReference type="Gene3D" id="3.40.109.10">
    <property type="entry name" value="NADH Oxidase"/>
    <property type="match status" value="1"/>
</dbReference>
<dbReference type="EMBL" id="JBHSEI010000002">
    <property type="protein sequence ID" value="MFC4637673.1"/>
    <property type="molecule type" value="Genomic_DNA"/>
</dbReference>
<dbReference type="PANTHER" id="PTHR43821:SF1">
    <property type="entry name" value="NAD(P)H NITROREDUCTASE YDJA-RELATED"/>
    <property type="match status" value="1"/>
</dbReference>
<keyword evidence="4 8" id="KW-0288">FMN</keyword>
<protein>
    <recommendedName>
        <fullName evidence="8">Putative NAD(P)H nitroreductase</fullName>
        <ecNumber evidence="8">1.-.-.-</ecNumber>
    </recommendedName>
</protein>